<dbReference type="PROSITE" id="PS51257">
    <property type="entry name" value="PROKAR_LIPOPROTEIN"/>
    <property type="match status" value="1"/>
</dbReference>
<comment type="caution">
    <text evidence="1">The sequence shown here is derived from an EMBL/GenBank/DDBJ whole genome shotgun (WGS) entry which is preliminary data.</text>
</comment>
<accession>A0ABQ5MNI0</accession>
<dbReference type="InterPro" id="IPR025345">
    <property type="entry name" value="DUF4249"/>
</dbReference>
<evidence type="ECO:0008006" key="3">
    <source>
        <dbReference type="Google" id="ProtNLM"/>
    </source>
</evidence>
<dbReference type="RefSeq" id="WP_281766595.1">
    <property type="nucleotide sequence ID" value="NZ_BRVO01000006.1"/>
</dbReference>
<keyword evidence="2" id="KW-1185">Reference proteome</keyword>
<sequence>MKKVITHISYFVTSIILIGCVEPYPIATNSYEELLVVDATLTDSLQYQTVKLTKSYPLTTESATYVNNATVWIEDTDGQIFNFSQIETDSTYISDVQFNAQQNNSYSLHITTSNGNEYTSEWQNTPPQIQINDLYAEHAFNEEGTEGAQVYIDVKSDDTTPIYLRYTYEETHKIRTPRVSSFEWEIQNYVSPVFYGPDCITVEYDIILTERDAPVNICYKTNYSNNINLANSNNLSQNIIDKHPIRFINKDDYILAERYSILATVYSESYQSYQYYQTLDKLNSNGSVLSPVQTGHIQGNIFNNNSEEKIIGNFNVTAVKTKRIFFDFTDFGFSQPSYPVEQDIHELDYMDACNPFKQPDRLVLRTLLLLENYQVLQYQQEVTNFEILGKIYTVINPECADCTTFASNVKPAFWED</sequence>
<protein>
    <recommendedName>
        <fullName evidence="3">DUF4249 domain-containing protein</fullName>
    </recommendedName>
</protein>
<name>A0ABQ5MNI0_9FLAO</name>
<proteinExistence type="predicted"/>
<evidence type="ECO:0000313" key="1">
    <source>
        <dbReference type="EMBL" id="GLB50957.1"/>
    </source>
</evidence>
<gene>
    <name evidence="1" type="ORF">Y10_33250</name>
</gene>
<dbReference type="Pfam" id="PF14054">
    <property type="entry name" value="DUF4249"/>
    <property type="match status" value="1"/>
</dbReference>
<organism evidence="1 2">
    <name type="scientific">Neptunitalea lumnitzerae</name>
    <dbReference type="NCBI Taxonomy" id="2965509"/>
    <lineage>
        <taxon>Bacteria</taxon>
        <taxon>Pseudomonadati</taxon>
        <taxon>Bacteroidota</taxon>
        <taxon>Flavobacteriia</taxon>
        <taxon>Flavobacteriales</taxon>
        <taxon>Flavobacteriaceae</taxon>
        <taxon>Neptunitalea</taxon>
    </lineage>
</organism>
<dbReference type="Proteomes" id="UP001143543">
    <property type="component" value="Unassembled WGS sequence"/>
</dbReference>
<dbReference type="EMBL" id="BRVO01000006">
    <property type="protein sequence ID" value="GLB50957.1"/>
    <property type="molecule type" value="Genomic_DNA"/>
</dbReference>
<evidence type="ECO:0000313" key="2">
    <source>
        <dbReference type="Proteomes" id="UP001143543"/>
    </source>
</evidence>
<reference evidence="1" key="1">
    <citation type="submission" date="2022-07" db="EMBL/GenBank/DDBJ databases">
        <title>Taxonomy of Novel Oxalotrophic and Methylotrophic Bacteria.</title>
        <authorList>
            <person name="Sahin N."/>
            <person name="Tani A."/>
        </authorList>
    </citation>
    <scope>NUCLEOTIDE SEQUENCE</scope>
    <source>
        <strain evidence="1">Y10</strain>
    </source>
</reference>